<dbReference type="EMBL" id="JAPHNL010000001">
    <property type="protein sequence ID" value="MCX3058337.1"/>
    <property type="molecule type" value="Genomic_DNA"/>
</dbReference>
<protein>
    <submittedName>
        <fullName evidence="1">Leucine zipper domain-containing protein</fullName>
    </submittedName>
</protein>
<comment type="caution">
    <text evidence="1">The sequence shown here is derived from an EMBL/GenBank/DDBJ whole genome shotgun (WGS) entry which is preliminary data.</text>
</comment>
<proteinExistence type="predicted"/>
<name>A0ABT3TMW5_9ACTN</name>
<organism evidence="1 2">
    <name type="scientific">Streptomyces beihaiensis</name>
    <dbReference type="NCBI Taxonomy" id="2984495"/>
    <lineage>
        <taxon>Bacteria</taxon>
        <taxon>Bacillati</taxon>
        <taxon>Actinomycetota</taxon>
        <taxon>Actinomycetes</taxon>
        <taxon>Kitasatosporales</taxon>
        <taxon>Streptomycetaceae</taxon>
        <taxon>Streptomyces</taxon>
    </lineage>
</organism>
<evidence type="ECO:0000313" key="2">
    <source>
        <dbReference type="Proteomes" id="UP001163064"/>
    </source>
</evidence>
<keyword evidence="2" id="KW-1185">Reference proteome</keyword>
<evidence type="ECO:0000313" key="1">
    <source>
        <dbReference type="EMBL" id="MCX3058337.1"/>
    </source>
</evidence>
<accession>A0ABT3TMW5</accession>
<dbReference type="Proteomes" id="UP001163064">
    <property type="component" value="Unassembled WGS sequence"/>
</dbReference>
<sequence>MVIETRRPIPEVAEELGIHSRTPHTWVSQWRRNGSTPVTVGCVLGSGVRVGPDPGAGSGIGMVPA</sequence>
<gene>
    <name evidence="1" type="ORF">OFY01_00825</name>
</gene>
<reference evidence="1" key="1">
    <citation type="submission" date="2022-10" db="EMBL/GenBank/DDBJ databases">
        <title>Streptomyces beihaiensis sp. nov., a chitin degrading actinobacterium, isolated from shrimp pond soil.</title>
        <authorList>
            <person name="Xie J."/>
            <person name="Shen N."/>
        </authorList>
    </citation>
    <scope>NUCLEOTIDE SEQUENCE</scope>
    <source>
        <strain evidence="1">GXMU-J5</strain>
    </source>
</reference>